<dbReference type="KEGG" id="sry:M621_06990"/>
<name>S4YVF9_SERPL</name>
<proteinExistence type="predicted"/>
<evidence type="ECO:0000313" key="1">
    <source>
        <dbReference type="EMBL" id="AGP46888.1"/>
    </source>
</evidence>
<reference evidence="1 2" key="1">
    <citation type="journal article" date="2013" name="Genome Announc.">
        <title>Genome Sequence of Serratia plymuthica Strain S13, an Endophyte with Germination- and Plant-Growth-Promoting Activity from the Flower of Styrian Oil Pumpkin.</title>
        <authorList>
            <person name="Muller H."/>
            <person name="Furnkranz M."/>
            <person name="Grube M."/>
            <person name="Berg G."/>
        </authorList>
    </citation>
    <scope>NUCLEOTIDE SEQUENCE [LARGE SCALE GENOMIC DNA]</scope>
    <source>
        <strain evidence="1">S13</strain>
    </source>
</reference>
<dbReference type="AlphaFoldDB" id="S4YVF9"/>
<dbReference type="EMBL" id="CP006566">
    <property type="protein sequence ID" value="AGP46888.1"/>
    <property type="molecule type" value="Genomic_DNA"/>
</dbReference>
<dbReference type="Proteomes" id="UP000014900">
    <property type="component" value="Chromosome"/>
</dbReference>
<protein>
    <submittedName>
        <fullName evidence="1">Uncharacterized protein</fullName>
    </submittedName>
</protein>
<organism evidence="1 2">
    <name type="scientific">Serratia plymuthica S13</name>
    <dbReference type="NCBI Taxonomy" id="1348660"/>
    <lineage>
        <taxon>Bacteria</taxon>
        <taxon>Pseudomonadati</taxon>
        <taxon>Pseudomonadota</taxon>
        <taxon>Gammaproteobacteria</taxon>
        <taxon>Enterobacterales</taxon>
        <taxon>Yersiniaceae</taxon>
        <taxon>Serratia</taxon>
    </lineage>
</organism>
<evidence type="ECO:0000313" key="2">
    <source>
        <dbReference type="Proteomes" id="UP000014900"/>
    </source>
</evidence>
<accession>S4YVF9</accession>
<sequence>MIEYLADGRTEMAVGKGHQITEALALQIEAAITAPIEEVSHFYHKTVRMAVVLAQMGSGGMPILWLLEMAMVEMVLGRENLVPNVN</sequence>
<dbReference type="HOGENOM" id="CLU_2669008_0_0_6"/>
<gene>
    <name evidence="1" type="ORF">M621_06990</name>
</gene>